<dbReference type="SUPFAM" id="SSF51569">
    <property type="entry name" value="Aldolase"/>
    <property type="match status" value="1"/>
</dbReference>
<sequence>MTELQLGNKNVGDGHSAFIIAEIGINHQGDVSIAKNLIQKAKECGADAVKLQKRCISRILTKSGLEMAYDNRNSFGKTYGEH</sequence>
<feature type="non-terminal residue" evidence="2">
    <location>
        <position position="82"/>
    </location>
</feature>
<dbReference type="InterPro" id="IPR013132">
    <property type="entry name" value="PseI/NeuA/B-like_N"/>
</dbReference>
<dbReference type="PANTHER" id="PTHR42966:SF1">
    <property type="entry name" value="SIALIC ACID SYNTHASE"/>
    <property type="match status" value="1"/>
</dbReference>
<dbReference type="AlphaFoldDB" id="A0A382JPY5"/>
<dbReference type="InterPro" id="IPR013785">
    <property type="entry name" value="Aldolase_TIM"/>
</dbReference>
<dbReference type="GO" id="GO:0016051">
    <property type="term" value="P:carbohydrate biosynthetic process"/>
    <property type="evidence" value="ECO:0007669"/>
    <property type="project" value="InterPro"/>
</dbReference>
<dbReference type="Pfam" id="PF03102">
    <property type="entry name" value="NeuB"/>
    <property type="match status" value="1"/>
</dbReference>
<proteinExistence type="predicted"/>
<reference evidence="2" key="1">
    <citation type="submission" date="2018-05" db="EMBL/GenBank/DDBJ databases">
        <authorList>
            <person name="Lanie J.A."/>
            <person name="Ng W.-L."/>
            <person name="Kazmierczak K.M."/>
            <person name="Andrzejewski T.M."/>
            <person name="Davidsen T.M."/>
            <person name="Wayne K.J."/>
            <person name="Tettelin H."/>
            <person name="Glass J.I."/>
            <person name="Rusch D."/>
            <person name="Podicherti R."/>
            <person name="Tsui H.-C.T."/>
            <person name="Winkler M.E."/>
        </authorList>
    </citation>
    <scope>NUCLEOTIDE SEQUENCE</scope>
</reference>
<accession>A0A382JPY5</accession>
<evidence type="ECO:0000313" key="2">
    <source>
        <dbReference type="EMBL" id="SVC13263.1"/>
    </source>
</evidence>
<gene>
    <name evidence="2" type="ORF">METZ01_LOCUS266117</name>
</gene>
<dbReference type="Gene3D" id="3.20.20.70">
    <property type="entry name" value="Aldolase class I"/>
    <property type="match status" value="1"/>
</dbReference>
<organism evidence="2">
    <name type="scientific">marine metagenome</name>
    <dbReference type="NCBI Taxonomy" id="408172"/>
    <lineage>
        <taxon>unclassified sequences</taxon>
        <taxon>metagenomes</taxon>
        <taxon>ecological metagenomes</taxon>
    </lineage>
</organism>
<dbReference type="GO" id="GO:0047444">
    <property type="term" value="F:N-acylneuraminate-9-phosphate synthase activity"/>
    <property type="evidence" value="ECO:0007669"/>
    <property type="project" value="TreeGrafter"/>
</dbReference>
<evidence type="ECO:0000259" key="1">
    <source>
        <dbReference type="Pfam" id="PF03102"/>
    </source>
</evidence>
<name>A0A382JPY5_9ZZZZ</name>
<protein>
    <recommendedName>
        <fullName evidence="1">PseI/NeuA/B-like domain-containing protein</fullName>
    </recommendedName>
</protein>
<feature type="domain" description="PseI/NeuA/B-like" evidence="1">
    <location>
        <begin position="37"/>
        <end position="74"/>
    </location>
</feature>
<dbReference type="PANTHER" id="PTHR42966">
    <property type="entry name" value="N-ACETYLNEURAMINATE SYNTHASE"/>
    <property type="match status" value="1"/>
</dbReference>
<dbReference type="InterPro" id="IPR051690">
    <property type="entry name" value="PseI-like"/>
</dbReference>
<dbReference type="EMBL" id="UINC01075259">
    <property type="protein sequence ID" value="SVC13263.1"/>
    <property type="molecule type" value="Genomic_DNA"/>
</dbReference>